<comment type="caution">
    <text evidence="2">The sequence shown here is derived from an EMBL/GenBank/DDBJ whole genome shotgun (WGS) entry which is preliminary data.</text>
</comment>
<organism evidence="2 3">
    <name type="scientific">candidate division WOR-3 bacterium JGI_Cruoil_03_51_56</name>
    <dbReference type="NCBI Taxonomy" id="1973747"/>
    <lineage>
        <taxon>Bacteria</taxon>
        <taxon>Bacteria division WOR-3</taxon>
    </lineage>
</organism>
<feature type="transmembrane region" description="Helical" evidence="1">
    <location>
        <begin position="6"/>
        <end position="23"/>
    </location>
</feature>
<accession>A0A235BVM5</accession>
<name>A0A235BVM5_UNCW3</name>
<keyword evidence="1" id="KW-0812">Transmembrane</keyword>
<sequence length="111" mass="12946">MKFFLRIGIVVFLCAVALGYLYMHNRSLRLTKRVSRLETTHRFMTEELYKIQSDVDTLADFTRLYSFWKADTKSGFSPKTRAARIAHFEQDSLPMLLAHENWSPLNNGGTR</sequence>
<evidence type="ECO:0000256" key="1">
    <source>
        <dbReference type="SAM" id="Phobius"/>
    </source>
</evidence>
<reference evidence="2 3" key="1">
    <citation type="submission" date="2017-07" db="EMBL/GenBank/DDBJ databases">
        <title>Recovery of genomes from metagenomes via a dereplication, aggregation, and scoring strategy.</title>
        <authorList>
            <person name="Sieber C.M."/>
            <person name="Probst A.J."/>
            <person name="Sharrar A."/>
            <person name="Thomas B.C."/>
            <person name="Hess M."/>
            <person name="Tringe S.G."/>
            <person name="Banfield J.F."/>
        </authorList>
    </citation>
    <scope>NUCLEOTIDE SEQUENCE [LARGE SCALE GENOMIC DNA]</scope>
    <source>
        <strain evidence="2">JGI_Cruoil_03_51_56</strain>
    </source>
</reference>
<keyword evidence="1" id="KW-0472">Membrane</keyword>
<keyword evidence="1" id="KW-1133">Transmembrane helix</keyword>
<evidence type="ECO:0000313" key="3">
    <source>
        <dbReference type="Proteomes" id="UP000215559"/>
    </source>
</evidence>
<proteinExistence type="predicted"/>
<dbReference type="Proteomes" id="UP000215559">
    <property type="component" value="Unassembled WGS sequence"/>
</dbReference>
<protein>
    <submittedName>
        <fullName evidence="2">Uncharacterized protein</fullName>
    </submittedName>
</protein>
<evidence type="ECO:0000313" key="2">
    <source>
        <dbReference type="EMBL" id="OYD16418.1"/>
    </source>
</evidence>
<dbReference type="EMBL" id="NOZP01000052">
    <property type="protein sequence ID" value="OYD16418.1"/>
    <property type="molecule type" value="Genomic_DNA"/>
</dbReference>
<dbReference type="AlphaFoldDB" id="A0A235BVM5"/>
<gene>
    <name evidence="2" type="ORF">CH330_02850</name>
</gene>